<dbReference type="AlphaFoldDB" id="A0A1I7IVJ8"/>
<dbReference type="InterPro" id="IPR025269">
    <property type="entry name" value="SAM-like_dom"/>
</dbReference>
<dbReference type="OrthoDB" id="1004050at2"/>
<dbReference type="InterPro" id="IPR044068">
    <property type="entry name" value="CB"/>
</dbReference>
<protein>
    <submittedName>
        <fullName evidence="8">Site-specific recombinase XerD</fullName>
    </submittedName>
</protein>
<dbReference type="STRING" id="1224947.SAMN05216480_1231"/>
<accession>A0A1I7IVJ8</accession>
<keyword evidence="2" id="KW-0229">DNA integration</keyword>
<dbReference type="PANTHER" id="PTHR30349:SF41">
    <property type="entry name" value="INTEGRASE_RECOMBINASE PROTEIN MJ0367-RELATED"/>
    <property type="match status" value="1"/>
</dbReference>
<evidence type="ECO:0000256" key="3">
    <source>
        <dbReference type="ARBA" id="ARBA00023125"/>
    </source>
</evidence>
<dbReference type="PANTHER" id="PTHR30349">
    <property type="entry name" value="PHAGE INTEGRASE-RELATED"/>
    <property type="match status" value="1"/>
</dbReference>
<proteinExistence type="inferred from homology"/>
<evidence type="ECO:0000313" key="8">
    <source>
        <dbReference type="EMBL" id="SFU76965.1"/>
    </source>
</evidence>
<reference evidence="9" key="1">
    <citation type="submission" date="2016-10" db="EMBL/GenBank/DDBJ databases">
        <authorList>
            <person name="Varghese N."/>
            <person name="Submissions S."/>
        </authorList>
    </citation>
    <scope>NUCLEOTIDE SEQUENCE [LARGE SCALE GENOMIC DNA]</scope>
    <source>
        <strain evidence="9">CGMCC 1.12333</strain>
    </source>
</reference>
<comment type="similarity">
    <text evidence="1">Belongs to the 'phage' integrase family.</text>
</comment>
<dbReference type="InterPro" id="IPR011010">
    <property type="entry name" value="DNA_brk_join_enz"/>
</dbReference>
<name>A0A1I7IVJ8_9FLAO</name>
<evidence type="ECO:0000259" key="6">
    <source>
        <dbReference type="PROSITE" id="PS51898"/>
    </source>
</evidence>
<evidence type="ECO:0000256" key="2">
    <source>
        <dbReference type="ARBA" id="ARBA00022908"/>
    </source>
</evidence>
<dbReference type="Pfam" id="PF00589">
    <property type="entry name" value="Phage_integrase"/>
    <property type="match status" value="1"/>
</dbReference>
<evidence type="ECO:0000259" key="7">
    <source>
        <dbReference type="PROSITE" id="PS51900"/>
    </source>
</evidence>
<dbReference type="Pfam" id="PF13102">
    <property type="entry name" value="Phage_int_SAM_5"/>
    <property type="match status" value="1"/>
</dbReference>
<dbReference type="SUPFAM" id="SSF56349">
    <property type="entry name" value="DNA breaking-rejoining enzymes"/>
    <property type="match status" value="1"/>
</dbReference>
<dbReference type="Gene3D" id="1.10.150.130">
    <property type="match status" value="1"/>
</dbReference>
<dbReference type="EMBL" id="FPBK01000023">
    <property type="protein sequence ID" value="SFU76965.1"/>
    <property type="molecule type" value="Genomic_DNA"/>
</dbReference>
<dbReference type="GO" id="GO:0015074">
    <property type="term" value="P:DNA integration"/>
    <property type="evidence" value="ECO:0007669"/>
    <property type="project" value="UniProtKB-KW"/>
</dbReference>
<dbReference type="GO" id="GO:0003677">
    <property type="term" value="F:DNA binding"/>
    <property type="evidence" value="ECO:0007669"/>
    <property type="project" value="UniProtKB-UniRule"/>
</dbReference>
<dbReference type="InterPro" id="IPR013762">
    <property type="entry name" value="Integrase-like_cat_sf"/>
</dbReference>
<keyword evidence="9" id="KW-1185">Reference proteome</keyword>
<dbReference type="InterPro" id="IPR050090">
    <property type="entry name" value="Tyrosine_recombinase_XerCD"/>
</dbReference>
<feature type="domain" description="Core-binding (CB)" evidence="7">
    <location>
        <begin position="92"/>
        <end position="184"/>
    </location>
</feature>
<dbReference type="Proteomes" id="UP000199138">
    <property type="component" value="Unassembled WGS sequence"/>
</dbReference>
<evidence type="ECO:0000256" key="5">
    <source>
        <dbReference type="PROSITE-ProRule" id="PRU01248"/>
    </source>
</evidence>
<feature type="domain" description="Tyr recombinase" evidence="6">
    <location>
        <begin position="205"/>
        <end position="386"/>
    </location>
</feature>
<evidence type="ECO:0000256" key="4">
    <source>
        <dbReference type="ARBA" id="ARBA00023172"/>
    </source>
</evidence>
<keyword evidence="3 5" id="KW-0238">DNA-binding</keyword>
<gene>
    <name evidence="8" type="ORF">SAMN05216480_1231</name>
</gene>
<dbReference type="GO" id="GO:0006310">
    <property type="term" value="P:DNA recombination"/>
    <property type="evidence" value="ECO:0007669"/>
    <property type="project" value="UniProtKB-KW"/>
</dbReference>
<dbReference type="InterPro" id="IPR002104">
    <property type="entry name" value="Integrase_catalytic"/>
</dbReference>
<dbReference type="RefSeq" id="WP_093026545.1">
    <property type="nucleotide sequence ID" value="NZ_FPBK01000023.1"/>
</dbReference>
<dbReference type="PROSITE" id="PS51898">
    <property type="entry name" value="TYR_RECOMBINASE"/>
    <property type="match status" value="1"/>
</dbReference>
<evidence type="ECO:0000256" key="1">
    <source>
        <dbReference type="ARBA" id="ARBA00008857"/>
    </source>
</evidence>
<evidence type="ECO:0000313" key="9">
    <source>
        <dbReference type="Proteomes" id="UP000199138"/>
    </source>
</evidence>
<dbReference type="Gene3D" id="1.10.443.10">
    <property type="entry name" value="Intergrase catalytic core"/>
    <property type="match status" value="1"/>
</dbReference>
<dbReference type="CDD" id="cd00397">
    <property type="entry name" value="DNA_BRE_C"/>
    <property type="match status" value="1"/>
</dbReference>
<keyword evidence="4" id="KW-0233">DNA recombination</keyword>
<dbReference type="PROSITE" id="PS51900">
    <property type="entry name" value="CB"/>
    <property type="match status" value="1"/>
</dbReference>
<organism evidence="8 9">
    <name type="scientific">Pustulibacterium marinum</name>
    <dbReference type="NCBI Taxonomy" id="1224947"/>
    <lineage>
        <taxon>Bacteria</taxon>
        <taxon>Pseudomonadati</taxon>
        <taxon>Bacteroidota</taxon>
        <taxon>Flavobacteriia</taxon>
        <taxon>Flavobacteriales</taxon>
        <taxon>Flavobacteriaceae</taxon>
        <taxon>Pustulibacterium</taxon>
    </lineage>
</organism>
<sequence length="389" mass="45883">MQNFNQKTSRHKHIAFLDFKPAELRMKKDWIIVYYAKNPATGKLQRYRVRVPKMSNKTQRERYGKRMVLEINKKLESGWLPVYSNVSVNEFKTLDFCFNTFLAYTEKEIEAGNKRPDTLRAYKSYIAMLKKWINEKKLTYKLILEVSTSVAINYLDWMYLERNTSAATYNNHLTFLKNFANFCLKRGYIKENFAQTIERKKKTQKKRKVFTPEVKQKIKKLQEIDKAYYTLCMATYFCFVRRTELTKLKVKDISFHKQYITIEGEASKNGKKDIVTIPDKYMMLLVDHVKSASSENYLFSGDEFQPGKKQLTPKKISDTWTKYRKQLNFGSEYQFYSLKDTGITDLLTNGVPAIKVRDQARHSDIRITEQYTPNLSSADEVVKGAKFNF</sequence>
<dbReference type="InterPro" id="IPR010998">
    <property type="entry name" value="Integrase_recombinase_N"/>
</dbReference>